<feature type="signal peptide" evidence="1">
    <location>
        <begin position="1"/>
        <end position="22"/>
    </location>
</feature>
<dbReference type="SUPFAM" id="SSF53474">
    <property type="entry name" value="alpha/beta-Hydrolases"/>
    <property type="match status" value="1"/>
</dbReference>
<comment type="caution">
    <text evidence="2">The sequence shown here is derived from an EMBL/GenBank/DDBJ whole genome shotgun (WGS) entry which is preliminary data.</text>
</comment>
<dbReference type="InterPro" id="IPR029058">
    <property type="entry name" value="AB_hydrolase_fold"/>
</dbReference>
<reference evidence="2" key="1">
    <citation type="journal article" date="2018" name="Genome Biol.">
        <title>SKESA: strategic k-mer extension for scrupulous assemblies.</title>
        <authorList>
            <person name="Souvorov A."/>
            <person name="Agarwala R."/>
            <person name="Lipman D.J."/>
        </authorList>
    </citation>
    <scope>NUCLEOTIDE SEQUENCE</scope>
    <source>
        <strain evidence="2">RS189</strain>
    </source>
</reference>
<dbReference type="InterPro" id="IPR010297">
    <property type="entry name" value="DUF900_hydrolase"/>
</dbReference>
<sequence length="368" mass="41027">MKTLKYIAFSIFIAILSGCSTSNTGVTSMASSSNEIDISAQKPDYAIVKVLYATDRNQNSGAPPNQSYGINRASISYGFCEVSIPRHHIIGVTEQPSFLKLEFKEDPKKHVALLGVTPLAKNDFFNYLVSTVSNSPEKKTFIFVHGYNVSFAEAARKTAQIYYDLNIDMVPVFYSWPSQARTSAYTIDEQNAEWTQTNLKHFLIDFLEKSDSKNIYLIAHSMGNRILSRAVIDVLNTNPDYRNRIKEVILTAPDIDADVFKRDIAPALVAKGEPVTLYASSTDKALAASQAIHRYPRAGDSSTGLIYYPGIESIDATSVDTSFIGHSYPSEERSVLSDIFYLINDNKRASQRIGLSYIEAGQYWKINE</sequence>
<feature type="chain" id="PRO_5041217282" evidence="1">
    <location>
        <begin position="23"/>
        <end position="368"/>
    </location>
</feature>
<gene>
    <name evidence="2" type="ORF">JAW44_000769</name>
</gene>
<dbReference type="EMBL" id="DACUGV010000001">
    <property type="protein sequence ID" value="HAT7591066.1"/>
    <property type="molecule type" value="Genomic_DNA"/>
</dbReference>
<name>A0AA37Z4W4_9ENTR</name>
<accession>A0AA37Z4W4</accession>
<protein>
    <submittedName>
        <fullName evidence="2">Alpha/beta hydrolase</fullName>
    </submittedName>
</protein>
<keyword evidence="1" id="KW-0732">Signal</keyword>
<dbReference type="AlphaFoldDB" id="A0AA37Z4W4"/>
<dbReference type="PANTHER" id="PTHR36513">
    <property type="entry name" value="ABC TRANSMEMBRANE TYPE-1 DOMAIN-CONTAINING PROTEIN"/>
    <property type="match status" value="1"/>
</dbReference>
<dbReference type="PANTHER" id="PTHR36513:SF1">
    <property type="entry name" value="TRANSMEMBRANE PROTEIN"/>
    <property type="match status" value="1"/>
</dbReference>
<dbReference type="Pfam" id="PF05990">
    <property type="entry name" value="DUF900"/>
    <property type="match status" value="1"/>
</dbReference>
<reference evidence="2" key="2">
    <citation type="submission" date="2020-11" db="EMBL/GenBank/DDBJ databases">
        <authorList>
            <consortium name="NCBI Pathogen Detection Project"/>
        </authorList>
    </citation>
    <scope>NUCLEOTIDE SEQUENCE</scope>
    <source>
        <strain evidence="2">RS189</strain>
    </source>
</reference>
<dbReference type="PROSITE" id="PS51257">
    <property type="entry name" value="PROKAR_LIPOPROTEIN"/>
    <property type="match status" value="1"/>
</dbReference>
<evidence type="ECO:0000313" key="3">
    <source>
        <dbReference type="Proteomes" id="UP000867745"/>
    </source>
</evidence>
<dbReference type="Gene3D" id="3.40.50.1820">
    <property type="entry name" value="alpha/beta hydrolase"/>
    <property type="match status" value="1"/>
</dbReference>
<keyword evidence="2" id="KW-0378">Hydrolase</keyword>
<dbReference type="GO" id="GO:0016787">
    <property type="term" value="F:hydrolase activity"/>
    <property type="evidence" value="ECO:0007669"/>
    <property type="project" value="UniProtKB-KW"/>
</dbReference>
<evidence type="ECO:0000313" key="2">
    <source>
        <dbReference type="EMBL" id="HAT7591066.1"/>
    </source>
</evidence>
<dbReference type="RefSeq" id="WP_137365466.1">
    <property type="nucleotide sequence ID" value="NZ_JAUJUK010000001.1"/>
</dbReference>
<organism evidence="2 3">
    <name type="scientific">Citrobacter werkmanii</name>
    <dbReference type="NCBI Taxonomy" id="67827"/>
    <lineage>
        <taxon>Bacteria</taxon>
        <taxon>Pseudomonadati</taxon>
        <taxon>Pseudomonadota</taxon>
        <taxon>Gammaproteobacteria</taxon>
        <taxon>Enterobacterales</taxon>
        <taxon>Enterobacteriaceae</taxon>
        <taxon>Citrobacter</taxon>
        <taxon>Citrobacter freundii complex</taxon>
    </lineage>
</organism>
<dbReference type="InterPro" id="IPR014586">
    <property type="entry name" value="UCP033909"/>
</dbReference>
<proteinExistence type="predicted"/>
<evidence type="ECO:0000256" key="1">
    <source>
        <dbReference type="SAM" id="SignalP"/>
    </source>
</evidence>
<dbReference type="PIRSF" id="PIRSF033909">
    <property type="entry name" value="UCP033909"/>
    <property type="match status" value="1"/>
</dbReference>
<dbReference type="Proteomes" id="UP000867745">
    <property type="component" value="Unassembled WGS sequence"/>
</dbReference>